<feature type="compositionally biased region" description="Low complexity" evidence="1">
    <location>
        <begin position="160"/>
        <end position="185"/>
    </location>
</feature>
<gene>
    <name evidence="3" type="ORF">JZY06_05265</name>
</gene>
<keyword evidence="2" id="KW-0812">Transmembrane</keyword>
<comment type="caution">
    <text evidence="3">The sequence shown here is derived from an EMBL/GenBank/DDBJ whole genome shotgun (WGS) entry which is preliminary data.</text>
</comment>
<feature type="transmembrane region" description="Helical" evidence="2">
    <location>
        <begin position="414"/>
        <end position="439"/>
    </location>
</feature>
<evidence type="ECO:0000256" key="1">
    <source>
        <dbReference type="SAM" id="MobiDB-lite"/>
    </source>
</evidence>
<protein>
    <submittedName>
        <fullName evidence="3">Uncharacterized protein</fullName>
    </submittedName>
</protein>
<feature type="compositionally biased region" description="Basic and acidic residues" evidence="1">
    <location>
        <begin position="858"/>
        <end position="867"/>
    </location>
</feature>
<feature type="compositionally biased region" description="Low complexity" evidence="1">
    <location>
        <begin position="136"/>
        <end position="145"/>
    </location>
</feature>
<sequence length="878" mass="93812">MYHASIIVIAVFIGPGLVLSWLSGLKLPWAMAASIPVSFGLYGIAGWALAEIGRPFTITNVALFCLAATIIGIMWRLLVIAVSRWSKRRRKQKETEDDDPAGPDEGDGPEKTDGPDKAAEPDKGTDPDEADSGDDAAAPTGVAGKPAGGGAADNRADGTPETADAGKPAAAPAAASRVSVVVEPADAGQSDPVAKTEVVAGGPADSTHDRQTRSPLAGLIDGSVLDPVWLLPGAGVLVGIWLIASRALDVLQHARGGMNNIYQGWDVQWHANEVRYILDSGIASATEMGKLMHIEDQRAMFYPSGWHAGTAMAAKIAHITPVQAVNLSGILLPALLLPLAAALLAWRLVGNRGLCAQMAAGFAGILVAVPPVLYWVGMYVGAWPYLAAISMCGIVVALIMSVPAQPVRMWAGAWAFAGAVATHPSAATVIVLPLLLWWLTRLVIIPSKKTTGVAGGITIRLQDLALLAVTGLVGTLLVLPQIIAGMNQTGEVESFDATENVTRAESWQMAYQLVTRHAEFFGPNPWILYSGLIGGVIVLLWRGNVWGPLFYGLSLAITVNAIKPFDQPWQSLLATVGSLHYNTPHRLIMPVALLTVAASGIALAAGLRLLCGGWLKKYVYTTGTLAVVAALLAGWVIADRVPASIARVSGFALMADRNGRMVDHTDEKAWDWLARQPKAYDGIIVSDPADGSGWMYAYNGLPSLFRHYLWPDPPYLSATHNLFWYSNRLGEGNLDHPEMKNPADISAETLGATFIYVSPPSFWEFQKTNPDLSSNLWDTAGVTPVYRDMQVTIFAVNAAFTDEELDRMRAPGNSPEPLPPLVTRGQAGVADGVADAKKPYYHRPTQPLMGPAEQFHSQAEDEARKIAESLWPPKPDNT</sequence>
<feature type="transmembrane region" description="Helical" evidence="2">
    <location>
        <begin position="61"/>
        <end position="83"/>
    </location>
</feature>
<keyword evidence="2" id="KW-0472">Membrane</keyword>
<dbReference type="AlphaFoldDB" id="A0A939ITN1"/>
<feature type="transmembrane region" description="Helical" evidence="2">
    <location>
        <begin position="356"/>
        <end position="376"/>
    </location>
</feature>
<dbReference type="Pfam" id="PF20176">
    <property type="entry name" value="DUF6541"/>
    <property type="match status" value="2"/>
</dbReference>
<feature type="transmembrane region" description="Helical" evidence="2">
    <location>
        <begin position="587"/>
        <end position="611"/>
    </location>
</feature>
<evidence type="ECO:0000313" key="3">
    <source>
        <dbReference type="EMBL" id="MBN9644029.1"/>
    </source>
</evidence>
<feature type="compositionally biased region" description="Basic and acidic residues" evidence="1">
    <location>
        <begin position="108"/>
        <end position="126"/>
    </location>
</feature>
<feature type="region of interest" description="Disordered" evidence="1">
    <location>
        <begin position="88"/>
        <end position="214"/>
    </location>
</feature>
<dbReference type="EMBL" id="JAFLEQ010000008">
    <property type="protein sequence ID" value="MBN9644029.1"/>
    <property type="molecule type" value="Genomic_DNA"/>
</dbReference>
<accession>A0A939ITN1</accession>
<keyword evidence="2" id="KW-1133">Transmembrane helix</keyword>
<evidence type="ECO:0000313" key="4">
    <source>
        <dbReference type="Proteomes" id="UP000664332"/>
    </source>
</evidence>
<dbReference type="InterPro" id="IPR046671">
    <property type="entry name" value="DUF6541"/>
</dbReference>
<feature type="transmembrane region" description="Helical" evidence="2">
    <location>
        <begin position="526"/>
        <end position="543"/>
    </location>
</feature>
<organism evidence="3 4">
    <name type="scientific">Corynebacterium mendelii</name>
    <dbReference type="NCBI Taxonomy" id="2765362"/>
    <lineage>
        <taxon>Bacteria</taxon>
        <taxon>Bacillati</taxon>
        <taxon>Actinomycetota</taxon>
        <taxon>Actinomycetes</taxon>
        <taxon>Mycobacteriales</taxon>
        <taxon>Corynebacteriaceae</taxon>
        <taxon>Corynebacterium</taxon>
    </lineage>
</organism>
<feature type="region of interest" description="Disordered" evidence="1">
    <location>
        <begin position="834"/>
        <end position="878"/>
    </location>
</feature>
<dbReference type="RefSeq" id="WP_207118898.1">
    <property type="nucleotide sequence ID" value="NZ_JAFLEQ010000008.1"/>
</dbReference>
<feature type="transmembrane region" description="Helical" evidence="2">
    <location>
        <begin position="29"/>
        <end position="49"/>
    </location>
</feature>
<feature type="transmembrane region" description="Helical" evidence="2">
    <location>
        <begin position="382"/>
        <end position="402"/>
    </location>
</feature>
<name>A0A939ITN1_9CORY</name>
<proteinExistence type="predicted"/>
<feature type="transmembrane region" description="Helical" evidence="2">
    <location>
        <begin position="618"/>
        <end position="638"/>
    </location>
</feature>
<feature type="transmembrane region" description="Helical" evidence="2">
    <location>
        <begin position="6"/>
        <end position="22"/>
    </location>
</feature>
<keyword evidence="4" id="KW-1185">Reference proteome</keyword>
<feature type="compositionally biased region" description="Acidic residues" evidence="1">
    <location>
        <begin position="95"/>
        <end position="107"/>
    </location>
</feature>
<reference evidence="3" key="1">
    <citation type="submission" date="2021-03" db="EMBL/GenBank/DDBJ databases">
        <authorList>
            <person name="Sun Q."/>
        </authorList>
    </citation>
    <scope>NUCLEOTIDE SEQUENCE</scope>
    <source>
        <strain evidence="3">CCM 8862</strain>
    </source>
</reference>
<evidence type="ECO:0000256" key="2">
    <source>
        <dbReference type="SAM" id="Phobius"/>
    </source>
</evidence>
<feature type="transmembrane region" description="Helical" evidence="2">
    <location>
        <begin position="330"/>
        <end position="349"/>
    </location>
</feature>
<dbReference type="Proteomes" id="UP000664332">
    <property type="component" value="Unassembled WGS sequence"/>
</dbReference>
<feature type="transmembrane region" description="Helical" evidence="2">
    <location>
        <begin position="459"/>
        <end position="479"/>
    </location>
</feature>